<gene>
    <name evidence="1" type="ORF">J0A68_20360</name>
</gene>
<keyword evidence="2" id="KW-1185">Reference proteome</keyword>
<dbReference type="Proteomes" id="UP000664317">
    <property type="component" value="Unassembled WGS sequence"/>
</dbReference>
<comment type="caution">
    <text evidence="1">The sequence shown here is derived from an EMBL/GenBank/DDBJ whole genome shotgun (WGS) entry which is preliminary data.</text>
</comment>
<protein>
    <submittedName>
        <fullName evidence="1">DUF2442 domain-containing protein</fullName>
    </submittedName>
</protein>
<dbReference type="Pfam" id="PF10387">
    <property type="entry name" value="DUF2442"/>
    <property type="match status" value="1"/>
</dbReference>
<accession>A0ABS3C868</accession>
<dbReference type="EMBL" id="JAFKCT010000011">
    <property type="protein sequence ID" value="MBN7813319.1"/>
    <property type="molecule type" value="Genomic_DNA"/>
</dbReference>
<organism evidence="1 2">
    <name type="scientific">Algoriphagus oliviformis</name>
    <dbReference type="NCBI Taxonomy" id="2811231"/>
    <lineage>
        <taxon>Bacteria</taxon>
        <taxon>Pseudomonadati</taxon>
        <taxon>Bacteroidota</taxon>
        <taxon>Cytophagia</taxon>
        <taxon>Cytophagales</taxon>
        <taxon>Cyclobacteriaceae</taxon>
        <taxon>Algoriphagus</taxon>
    </lineage>
</organism>
<dbReference type="RefSeq" id="WP_206580092.1">
    <property type="nucleotide sequence ID" value="NZ_JAFKCT010000011.1"/>
</dbReference>
<name>A0ABS3C868_9BACT</name>
<dbReference type="Gene3D" id="3.30.2020.40">
    <property type="entry name" value="Uncharacterised protein PF10387, DUF2442"/>
    <property type="match status" value="1"/>
</dbReference>
<dbReference type="InterPro" id="IPR018841">
    <property type="entry name" value="DUF2442"/>
</dbReference>
<evidence type="ECO:0000313" key="2">
    <source>
        <dbReference type="Proteomes" id="UP000664317"/>
    </source>
</evidence>
<reference evidence="1 2" key="1">
    <citation type="submission" date="2021-03" db="EMBL/GenBank/DDBJ databases">
        <title>novel species isolated from a fishpond in China.</title>
        <authorList>
            <person name="Lu H."/>
            <person name="Cai Z."/>
        </authorList>
    </citation>
    <scope>NUCLEOTIDE SEQUENCE [LARGE SCALE GENOMIC DNA]</scope>
    <source>
        <strain evidence="1 2">H41</strain>
    </source>
</reference>
<proteinExistence type="predicted"/>
<evidence type="ECO:0000313" key="1">
    <source>
        <dbReference type="EMBL" id="MBN7813319.1"/>
    </source>
</evidence>
<sequence length="72" mass="8304">METEIAFVENRMIVSKKGETVILDVRKISTRLFKATAEERNLYENSPSGYGVHWPLIDEDLSLESIFKTIDE</sequence>